<proteinExistence type="predicted"/>
<dbReference type="InterPro" id="IPR005162">
    <property type="entry name" value="Retrotrans_gag_dom"/>
</dbReference>
<evidence type="ECO:0000313" key="3">
    <source>
        <dbReference type="Proteomes" id="UP001454036"/>
    </source>
</evidence>
<dbReference type="PANTHER" id="PTHR33223:SF10">
    <property type="entry name" value="AMINOTRANSFERASE-LIKE PLANT MOBILE DOMAIN-CONTAINING PROTEIN"/>
    <property type="match status" value="1"/>
</dbReference>
<keyword evidence="3" id="KW-1185">Reference proteome</keyword>
<feature type="domain" description="Retrotransposon gag" evidence="1">
    <location>
        <begin position="15"/>
        <end position="104"/>
    </location>
</feature>
<gene>
    <name evidence="2" type="ORF">LIER_42741</name>
</gene>
<dbReference type="Proteomes" id="UP001454036">
    <property type="component" value="Unassembled WGS sequence"/>
</dbReference>
<name>A0AAV3NU12_LITER</name>
<evidence type="ECO:0000259" key="1">
    <source>
        <dbReference type="Pfam" id="PF03732"/>
    </source>
</evidence>
<protein>
    <recommendedName>
        <fullName evidence="1">Retrotransposon gag domain-containing protein</fullName>
    </recommendedName>
</protein>
<organism evidence="2 3">
    <name type="scientific">Lithospermum erythrorhizon</name>
    <name type="common">Purple gromwell</name>
    <name type="synonym">Lithospermum officinale var. erythrorhizon</name>
    <dbReference type="NCBI Taxonomy" id="34254"/>
    <lineage>
        <taxon>Eukaryota</taxon>
        <taxon>Viridiplantae</taxon>
        <taxon>Streptophyta</taxon>
        <taxon>Embryophyta</taxon>
        <taxon>Tracheophyta</taxon>
        <taxon>Spermatophyta</taxon>
        <taxon>Magnoliopsida</taxon>
        <taxon>eudicotyledons</taxon>
        <taxon>Gunneridae</taxon>
        <taxon>Pentapetalae</taxon>
        <taxon>asterids</taxon>
        <taxon>lamiids</taxon>
        <taxon>Boraginales</taxon>
        <taxon>Boraginaceae</taxon>
        <taxon>Boraginoideae</taxon>
        <taxon>Lithospermeae</taxon>
        <taxon>Lithospermum</taxon>
    </lineage>
</organism>
<comment type="caution">
    <text evidence="2">The sequence shown here is derived from an EMBL/GenBank/DDBJ whole genome shotgun (WGS) entry which is preliminary data.</text>
</comment>
<reference evidence="2 3" key="1">
    <citation type="submission" date="2024-01" db="EMBL/GenBank/DDBJ databases">
        <title>The complete chloroplast genome sequence of Lithospermum erythrorhizon: insights into the phylogenetic relationship among Boraginaceae species and the maternal lineages of purple gromwells.</title>
        <authorList>
            <person name="Okada T."/>
            <person name="Watanabe K."/>
        </authorList>
    </citation>
    <scope>NUCLEOTIDE SEQUENCE [LARGE SCALE GENOMIC DNA]</scope>
</reference>
<dbReference type="PANTHER" id="PTHR33223">
    <property type="entry name" value="CCHC-TYPE DOMAIN-CONTAINING PROTEIN"/>
    <property type="match status" value="1"/>
</dbReference>
<dbReference type="AlphaFoldDB" id="A0AAV3NU12"/>
<sequence length="153" mass="18193">MSFQHPCNKMYYRDFPFSLVGPTLKWFNQLLEVCITSFKELKNRFIRAYVGRVRQDKDEHSLVTIKQGENESISSFQYWFKKEFNLILGADQKIAVITFVEGLKKGKFKEMLLNWKPLNMEEVNELAYKYIQIKVVDKMAKKGRGKRPMEETH</sequence>
<dbReference type="EMBL" id="BAABME010030772">
    <property type="protein sequence ID" value="GAA0142869.1"/>
    <property type="molecule type" value="Genomic_DNA"/>
</dbReference>
<evidence type="ECO:0000313" key="2">
    <source>
        <dbReference type="EMBL" id="GAA0142869.1"/>
    </source>
</evidence>
<accession>A0AAV3NU12</accession>
<dbReference type="Pfam" id="PF03732">
    <property type="entry name" value="Retrotrans_gag"/>
    <property type="match status" value="1"/>
</dbReference>